<keyword evidence="1" id="KW-0175">Coiled coil</keyword>
<gene>
    <name evidence="2" type="ORF">DEO72_LG5g1338</name>
</gene>
<sequence>MFLKVTPLQMEKHNVILAKLKSEMVQARDEVLKLKGAVPKAFSYATFENIVLLQDETASSSEEKWFVYGLEKKEEVDKYIHSR</sequence>
<accession>A0A4D6LZ75</accession>
<keyword evidence="3" id="KW-1185">Reference proteome</keyword>
<evidence type="ECO:0000256" key="1">
    <source>
        <dbReference type="SAM" id="Coils"/>
    </source>
</evidence>
<proteinExistence type="predicted"/>
<protein>
    <submittedName>
        <fullName evidence="2">Uncharacterized protein</fullName>
    </submittedName>
</protein>
<dbReference type="Proteomes" id="UP000501690">
    <property type="component" value="Linkage Group LG5"/>
</dbReference>
<reference evidence="2 3" key="1">
    <citation type="submission" date="2019-04" db="EMBL/GenBank/DDBJ databases">
        <title>An improved genome assembly and genetic linkage map for asparagus bean, Vigna unguiculata ssp. sesquipedialis.</title>
        <authorList>
            <person name="Xia Q."/>
            <person name="Zhang R."/>
            <person name="Dong Y."/>
        </authorList>
    </citation>
    <scope>NUCLEOTIDE SEQUENCE [LARGE SCALE GENOMIC DNA]</scope>
    <source>
        <tissue evidence="2">Leaf</tissue>
    </source>
</reference>
<name>A0A4D6LZ75_VIGUN</name>
<evidence type="ECO:0000313" key="3">
    <source>
        <dbReference type="Proteomes" id="UP000501690"/>
    </source>
</evidence>
<evidence type="ECO:0000313" key="2">
    <source>
        <dbReference type="EMBL" id="QCD93266.1"/>
    </source>
</evidence>
<dbReference type="AlphaFoldDB" id="A0A4D6LZ75"/>
<organism evidence="2 3">
    <name type="scientific">Vigna unguiculata</name>
    <name type="common">Cowpea</name>
    <dbReference type="NCBI Taxonomy" id="3917"/>
    <lineage>
        <taxon>Eukaryota</taxon>
        <taxon>Viridiplantae</taxon>
        <taxon>Streptophyta</taxon>
        <taxon>Embryophyta</taxon>
        <taxon>Tracheophyta</taxon>
        <taxon>Spermatophyta</taxon>
        <taxon>Magnoliopsida</taxon>
        <taxon>eudicotyledons</taxon>
        <taxon>Gunneridae</taxon>
        <taxon>Pentapetalae</taxon>
        <taxon>rosids</taxon>
        <taxon>fabids</taxon>
        <taxon>Fabales</taxon>
        <taxon>Fabaceae</taxon>
        <taxon>Papilionoideae</taxon>
        <taxon>50 kb inversion clade</taxon>
        <taxon>NPAAA clade</taxon>
        <taxon>indigoferoid/millettioid clade</taxon>
        <taxon>Phaseoleae</taxon>
        <taxon>Vigna</taxon>
    </lineage>
</organism>
<feature type="coiled-coil region" evidence="1">
    <location>
        <begin position="10"/>
        <end position="37"/>
    </location>
</feature>
<dbReference type="EMBL" id="CP039349">
    <property type="protein sequence ID" value="QCD93266.1"/>
    <property type="molecule type" value="Genomic_DNA"/>
</dbReference>